<dbReference type="InterPro" id="IPR026444">
    <property type="entry name" value="Secre_tail"/>
</dbReference>
<organism evidence="2">
    <name type="scientific">bioreactor metagenome</name>
    <dbReference type="NCBI Taxonomy" id="1076179"/>
    <lineage>
        <taxon>unclassified sequences</taxon>
        <taxon>metagenomes</taxon>
        <taxon>ecological metagenomes</taxon>
    </lineage>
</organism>
<gene>
    <name evidence="2" type="ORF">SDC9_15931</name>
</gene>
<evidence type="ECO:0000313" key="2">
    <source>
        <dbReference type="EMBL" id="MPL70178.1"/>
    </source>
</evidence>
<dbReference type="Pfam" id="PF18962">
    <property type="entry name" value="Por_Secre_tail"/>
    <property type="match status" value="1"/>
</dbReference>
<evidence type="ECO:0000259" key="1">
    <source>
        <dbReference type="Pfam" id="PF18962"/>
    </source>
</evidence>
<sequence length="676" mass="75195">MKKLIILIVITIVSFNLYSQQWAKSYTGSEGSSTSFFNTVYNTVCDSQGNIYMVGTFGEGATFDGIPLLDAPLYNNPQSLVIAKLDPNGNMLWRKAIKNESNYHVQPANNLRIVGDTSIVLLVSQMELPLNNNSYFLYYLDTLVRVPQGENYFPDYPFSALDGRAGSMLITLDLDGNLINNHFLKLSYLDTNNQEISRGFLINRQGTFDIDKDGYVYIYSDVVAFYSGVNIDSLKIIADAGRELGPFNIPLVANATLFKFSPNCQDLVWVRNVAVDTVTYGGDVVSFSPLARGIDIDSSGNIYITGYLEVYRDIYREGYGDSTCYTDVIVNPNNPNHKIRIAPKDAFTGFIVKYNSDGDVMWTNQMYGKDCEAITQAPVCDISNVVVSEENNATYFLAVGGFLSPYFGGGSLFFEDSIPLRKYHDSTRTMLFFAKLDKETGRYISHGIAPSAYATADNYNYFVTNPSFTVKNNQVFAQTVYEGHLKGNDTNYYGNGFAFIRWKDNGYIIDTKNFTTTTTGGRLGAKNTVVNDNGDMILTGMFNNSIDFGNIQLTGGGNSNAYIVKFSSDSSFLVPFEGGDTLNDQEPITSLDYVVGLTDNQIIISPNPTKDIVNIISTNERINSYTLYNMGGQTMIKSEKIKTKSEKVNLSNLPKGVYVIKVITDKNSYTRKIVRN</sequence>
<proteinExistence type="predicted"/>
<dbReference type="AlphaFoldDB" id="A0A644TT55"/>
<feature type="domain" description="Secretion system C-terminal sorting" evidence="1">
    <location>
        <begin position="604"/>
        <end position="674"/>
    </location>
</feature>
<dbReference type="EMBL" id="VSSQ01000051">
    <property type="protein sequence ID" value="MPL70178.1"/>
    <property type="molecule type" value="Genomic_DNA"/>
</dbReference>
<comment type="caution">
    <text evidence="2">The sequence shown here is derived from an EMBL/GenBank/DDBJ whole genome shotgun (WGS) entry which is preliminary data.</text>
</comment>
<dbReference type="NCBIfam" id="TIGR04183">
    <property type="entry name" value="Por_Secre_tail"/>
    <property type="match status" value="1"/>
</dbReference>
<name>A0A644TT55_9ZZZZ</name>
<accession>A0A644TT55</accession>
<protein>
    <recommendedName>
        <fullName evidence="1">Secretion system C-terminal sorting domain-containing protein</fullName>
    </recommendedName>
</protein>
<reference evidence="2" key="1">
    <citation type="submission" date="2019-08" db="EMBL/GenBank/DDBJ databases">
        <authorList>
            <person name="Kucharzyk K."/>
            <person name="Murdoch R.W."/>
            <person name="Higgins S."/>
            <person name="Loffler F."/>
        </authorList>
    </citation>
    <scope>NUCLEOTIDE SEQUENCE</scope>
</reference>